<evidence type="ECO:0000256" key="2">
    <source>
        <dbReference type="ARBA" id="ARBA00022908"/>
    </source>
</evidence>
<dbReference type="InterPro" id="IPR002104">
    <property type="entry name" value="Integrase_catalytic"/>
</dbReference>
<dbReference type="InterPro" id="IPR004107">
    <property type="entry name" value="Integrase_SAM-like_N"/>
</dbReference>
<reference evidence="8 9" key="1">
    <citation type="journal article" date="2015" name="Genome Announc.">
        <title>Expanding the biotechnology potential of lactobacilli through comparative genomics of 213 strains and associated genera.</title>
        <authorList>
            <person name="Sun Z."/>
            <person name="Harris H.M."/>
            <person name="McCann A."/>
            <person name="Guo C."/>
            <person name="Argimon S."/>
            <person name="Zhang W."/>
            <person name="Yang X."/>
            <person name="Jeffery I.B."/>
            <person name="Cooney J.C."/>
            <person name="Kagawa T.F."/>
            <person name="Liu W."/>
            <person name="Song Y."/>
            <person name="Salvetti E."/>
            <person name="Wrobel A."/>
            <person name="Rasinkangas P."/>
            <person name="Parkhill J."/>
            <person name="Rea M.C."/>
            <person name="O'Sullivan O."/>
            <person name="Ritari J."/>
            <person name="Douillard F.P."/>
            <person name="Paul Ross R."/>
            <person name="Yang R."/>
            <person name="Briner A.E."/>
            <person name="Felis G.E."/>
            <person name="de Vos W.M."/>
            <person name="Barrangou R."/>
            <person name="Klaenhammer T.R."/>
            <person name="Caufield P.W."/>
            <person name="Cui Y."/>
            <person name="Zhang H."/>
            <person name="O'Toole P.W."/>
        </authorList>
    </citation>
    <scope>NUCLEOTIDE SEQUENCE [LARGE SCALE GENOMIC DNA]</scope>
    <source>
        <strain evidence="8 9">DSM 20003</strain>
    </source>
</reference>
<keyword evidence="3 5" id="KW-0238">DNA-binding</keyword>
<dbReference type="RefSeq" id="WP_057904391.1">
    <property type="nucleotide sequence ID" value="NZ_AZDA01000046.1"/>
</dbReference>
<gene>
    <name evidence="8" type="ORF">FC07_GL002732</name>
</gene>
<dbReference type="GO" id="GO:0003677">
    <property type="term" value="F:DNA binding"/>
    <property type="evidence" value="ECO:0007669"/>
    <property type="project" value="UniProtKB-UniRule"/>
</dbReference>
<dbReference type="AlphaFoldDB" id="A0A0R1GXY7"/>
<evidence type="ECO:0000259" key="7">
    <source>
        <dbReference type="PROSITE" id="PS51900"/>
    </source>
</evidence>
<dbReference type="InterPro" id="IPR050090">
    <property type="entry name" value="Tyrosine_recombinase_XerCD"/>
</dbReference>
<dbReference type="PATRIC" id="fig|1423726.3.peg.2843"/>
<evidence type="ECO:0000259" key="6">
    <source>
        <dbReference type="PROSITE" id="PS51898"/>
    </source>
</evidence>
<dbReference type="InterPro" id="IPR010998">
    <property type="entry name" value="Integrase_recombinase_N"/>
</dbReference>
<dbReference type="SUPFAM" id="SSF56349">
    <property type="entry name" value="DNA breaking-rejoining enzymes"/>
    <property type="match status" value="1"/>
</dbReference>
<dbReference type="InterPro" id="IPR044068">
    <property type="entry name" value="CB"/>
</dbReference>
<evidence type="ECO:0000313" key="9">
    <source>
        <dbReference type="Proteomes" id="UP000051461"/>
    </source>
</evidence>
<evidence type="ECO:0000256" key="5">
    <source>
        <dbReference type="PROSITE-ProRule" id="PRU01248"/>
    </source>
</evidence>
<dbReference type="InterPro" id="IPR013762">
    <property type="entry name" value="Integrase-like_cat_sf"/>
</dbReference>
<evidence type="ECO:0000313" key="8">
    <source>
        <dbReference type="EMBL" id="KRK39013.1"/>
    </source>
</evidence>
<dbReference type="Gene3D" id="1.10.150.130">
    <property type="match status" value="1"/>
</dbReference>
<dbReference type="PROSITE" id="PS51900">
    <property type="entry name" value="CB"/>
    <property type="match status" value="1"/>
</dbReference>
<dbReference type="GO" id="GO:0015074">
    <property type="term" value="P:DNA integration"/>
    <property type="evidence" value="ECO:0007669"/>
    <property type="project" value="UniProtKB-KW"/>
</dbReference>
<protein>
    <submittedName>
        <fullName evidence="8">Integrase</fullName>
    </submittedName>
</protein>
<keyword evidence="9" id="KW-1185">Reference proteome</keyword>
<dbReference type="STRING" id="1423726.FC07_GL002732"/>
<dbReference type="EMBL" id="AZDA01000046">
    <property type="protein sequence ID" value="KRK39013.1"/>
    <property type="molecule type" value="Genomic_DNA"/>
</dbReference>
<evidence type="ECO:0000256" key="4">
    <source>
        <dbReference type="ARBA" id="ARBA00023172"/>
    </source>
</evidence>
<name>A0A0R1GXY7_9LACO</name>
<dbReference type="GO" id="GO:0006310">
    <property type="term" value="P:DNA recombination"/>
    <property type="evidence" value="ECO:0007669"/>
    <property type="project" value="UniProtKB-KW"/>
</dbReference>
<comment type="similarity">
    <text evidence="1">Belongs to the 'phage' integrase family.</text>
</comment>
<keyword evidence="4" id="KW-0233">DNA recombination</keyword>
<evidence type="ECO:0000256" key="1">
    <source>
        <dbReference type="ARBA" id="ARBA00008857"/>
    </source>
</evidence>
<dbReference type="PROSITE" id="PS51898">
    <property type="entry name" value="TYR_RECOMBINASE"/>
    <property type="match status" value="1"/>
</dbReference>
<accession>A0A0R1GXY7</accession>
<dbReference type="Proteomes" id="UP000051461">
    <property type="component" value="Unassembled WGS sequence"/>
</dbReference>
<dbReference type="Pfam" id="PF14659">
    <property type="entry name" value="Phage_int_SAM_3"/>
    <property type="match status" value="1"/>
</dbReference>
<dbReference type="OrthoDB" id="9801717at2"/>
<dbReference type="Gene3D" id="1.10.443.10">
    <property type="entry name" value="Intergrase catalytic core"/>
    <property type="match status" value="1"/>
</dbReference>
<evidence type="ECO:0000256" key="3">
    <source>
        <dbReference type="ARBA" id="ARBA00023125"/>
    </source>
</evidence>
<sequence length="384" mass="44210">MKFSNDKKIASDPRIHSYTTQQKKRCYRVSFKRTIKGHKKRFERAGFSSKQAATEWADNALRDALLTNGKARKVTVKEYYKKWSERNVADGTWSRDSLWNYNTMYNSHIIPHYGDTPLDEITRDSFQDWIDELIHYPRADGKIGYSSNTLYMIRRMLSAMLNDAILSEVITVNRIKRIRIPDGVNKNNVDIPRDKYNAAIQAAERLLSDDQLGAFYLTLYGLRHSEVLGLKYKHVHQNYVHVCWTRTRACPEGQKKTKNSTSTRDVPISLKCSNILKRAMLATKQIKLENELQVAEDDFIFVNAQGCPLGISSLNMLFKPISKAIGFHVYPHLMRHAFATFAIPLSEDRKDVSNMLGHKNLSMTDYYDNGTEAGQRKIVGLMDI</sequence>
<feature type="domain" description="Tyr recombinase" evidence="6">
    <location>
        <begin position="186"/>
        <end position="380"/>
    </location>
</feature>
<dbReference type="InterPro" id="IPR011010">
    <property type="entry name" value="DNA_brk_join_enz"/>
</dbReference>
<feature type="domain" description="Core-binding (CB)" evidence="7">
    <location>
        <begin position="74"/>
        <end position="165"/>
    </location>
</feature>
<dbReference type="PANTHER" id="PTHR30349">
    <property type="entry name" value="PHAGE INTEGRASE-RELATED"/>
    <property type="match status" value="1"/>
</dbReference>
<organism evidence="8 9">
    <name type="scientific">Loigolactobacillus bifermentans DSM 20003</name>
    <dbReference type="NCBI Taxonomy" id="1423726"/>
    <lineage>
        <taxon>Bacteria</taxon>
        <taxon>Bacillati</taxon>
        <taxon>Bacillota</taxon>
        <taxon>Bacilli</taxon>
        <taxon>Lactobacillales</taxon>
        <taxon>Lactobacillaceae</taxon>
        <taxon>Loigolactobacillus</taxon>
    </lineage>
</organism>
<dbReference type="PANTHER" id="PTHR30349:SF64">
    <property type="entry name" value="PROPHAGE INTEGRASE INTD-RELATED"/>
    <property type="match status" value="1"/>
</dbReference>
<comment type="caution">
    <text evidence="8">The sequence shown here is derived from an EMBL/GenBank/DDBJ whole genome shotgun (WGS) entry which is preliminary data.</text>
</comment>
<proteinExistence type="inferred from homology"/>
<dbReference type="Pfam" id="PF00589">
    <property type="entry name" value="Phage_integrase"/>
    <property type="match status" value="1"/>
</dbReference>
<keyword evidence="2" id="KW-0229">DNA integration</keyword>